<evidence type="ECO:0000256" key="9">
    <source>
        <dbReference type="ARBA" id="ARBA00047899"/>
    </source>
</evidence>
<keyword evidence="11" id="KW-0175">Coiled coil</keyword>
<dbReference type="SMART" id="SM00220">
    <property type="entry name" value="S_TKc"/>
    <property type="match status" value="1"/>
</dbReference>
<comment type="caution">
    <text evidence="13">The sequence shown here is derived from an EMBL/GenBank/DDBJ whole genome shotgun (WGS) entry which is preliminary data.</text>
</comment>
<dbReference type="InterPro" id="IPR007330">
    <property type="entry name" value="MIT_dom"/>
</dbReference>
<dbReference type="SUPFAM" id="SSF56112">
    <property type="entry name" value="Protein kinase-like (PK-like)"/>
    <property type="match status" value="1"/>
</dbReference>
<keyword evidence="8" id="KW-0072">Autophagy</keyword>
<name>A0AA35S8Q3_GEOBA</name>
<organism evidence="13 14">
    <name type="scientific">Geodia barretti</name>
    <name type="common">Barrett's horny sponge</name>
    <dbReference type="NCBI Taxonomy" id="519541"/>
    <lineage>
        <taxon>Eukaryota</taxon>
        <taxon>Metazoa</taxon>
        <taxon>Porifera</taxon>
        <taxon>Demospongiae</taxon>
        <taxon>Heteroscleromorpha</taxon>
        <taxon>Tetractinellida</taxon>
        <taxon>Astrophorina</taxon>
        <taxon>Geodiidae</taxon>
        <taxon>Geodia</taxon>
    </lineage>
</organism>
<evidence type="ECO:0000256" key="10">
    <source>
        <dbReference type="ARBA" id="ARBA00048679"/>
    </source>
</evidence>
<dbReference type="GO" id="GO:0034727">
    <property type="term" value="P:piecemeal microautophagy of the nucleus"/>
    <property type="evidence" value="ECO:0007669"/>
    <property type="project" value="TreeGrafter"/>
</dbReference>
<evidence type="ECO:0000313" key="13">
    <source>
        <dbReference type="EMBL" id="CAI8025545.1"/>
    </source>
</evidence>
<dbReference type="GO" id="GO:0034045">
    <property type="term" value="C:phagophore assembly site membrane"/>
    <property type="evidence" value="ECO:0007669"/>
    <property type="project" value="TreeGrafter"/>
</dbReference>
<evidence type="ECO:0000256" key="7">
    <source>
        <dbReference type="ARBA" id="ARBA00022777"/>
    </source>
</evidence>
<evidence type="ECO:0000256" key="2">
    <source>
        <dbReference type="ARBA" id="ARBA00012513"/>
    </source>
</evidence>
<dbReference type="Pfam" id="PF04212">
    <property type="entry name" value="MIT"/>
    <property type="match status" value="2"/>
</dbReference>
<dbReference type="EC" id="2.7.11.1" evidence="2"/>
<evidence type="ECO:0000256" key="11">
    <source>
        <dbReference type="SAM" id="Coils"/>
    </source>
</evidence>
<dbReference type="PANTHER" id="PTHR24348:SF65">
    <property type="entry name" value="SERINE_THREONINE-PROTEIN KINASE ULK3"/>
    <property type="match status" value="1"/>
</dbReference>
<comment type="catalytic activity">
    <reaction evidence="10">
        <text>L-seryl-[protein] + ATP = O-phospho-L-seryl-[protein] + ADP + H(+)</text>
        <dbReference type="Rhea" id="RHEA:17989"/>
        <dbReference type="Rhea" id="RHEA-COMP:9863"/>
        <dbReference type="Rhea" id="RHEA-COMP:11604"/>
        <dbReference type="ChEBI" id="CHEBI:15378"/>
        <dbReference type="ChEBI" id="CHEBI:29999"/>
        <dbReference type="ChEBI" id="CHEBI:30616"/>
        <dbReference type="ChEBI" id="CHEBI:83421"/>
        <dbReference type="ChEBI" id="CHEBI:456216"/>
        <dbReference type="EC" id="2.7.11.1"/>
    </reaction>
</comment>
<evidence type="ECO:0000256" key="5">
    <source>
        <dbReference type="ARBA" id="ARBA00022679"/>
    </source>
</evidence>
<dbReference type="Proteomes" id="UP001174909">
    <property type="component" value="Unassembled WGS sequence"/>
</dbReference>
<keyword evidence="7 13" id="KW-0418">Kinase</keyword>
<dbReference type="GO" id="GO:0000422">
    <property type="term" value="P:autophagy of mitochondrion"/>
    <property type="evidence" value="ECO:0007669"/>
    <property type="project" value="TreeGrafter"/>
</dbReference>
<gene>
    <name evidence="13" type="ORF">GBAR_LOCUS14745</name>
</gene>
<comment type="subcellular location">
    <subcellularLocation>
        <location evidence="1">Cytoplasm</location>
    </subcellularLocation>
</comment>
<dbReference type="InterPro" id="IPR011009">
    <property type="entry name" value="Kinase-like_dom_sf"/>
</dbReference>
<evidence type="ECO:0000313" key="14">
    <source>
        <dbReference type="Proteomes" id="UP001174909"/>
    </source>
</evidence>
<evidence type="ECO:0000256" key="3">
    <source>
        <dbReference type="ARBA" id="ARBA00022490"/>
    </source>
</evidence>
<keyword evidence="4" id="KW-0723">Serine/threonine-protein kinase</keyword>
<dbReference type="GO" id="GO:0042594">
    <property type="term" value="P:response to starvation"/>
    <property type="evidence" value="ECO:0007669"/>
    <property type="project" value="TreeGrafter"/>
</dbReference>
<dbReference type="AlphaFoldDB" id="A0AA35S8Q3"/>
<evidence type="ECO:0000256" key="6">
    <source>
        <dbReference type="ARBA" id="ARBA00022737"/>
    </source>
</evidence>
<feature type="coiled-coil region" evidence="11">
    <location>
        <begin position="168"/>
        <end position="224"/>
    </location>
</feature>
<dbReference type="GO" id="GO:0061709">
    <property type="term" value="P:reticulophagy"/>
    <property type="evidence" value="ECO:0007669"/>
    <property type="project" value="TreeGrafter"/>
</dbReference>
<dbReference type="PROSITE" id="PS50011">
    <property type="entry name" value="PROTEIN_KINASE_DOM"/>
    <property type="match status" value="1"/>
</dbReference>
<keyword evidence="5" id="KW-0808">Transferase</keyword>
<dbReference type="InterPro" id="IPR045269">
    <property type="entry name" value="Atg1-like"/>
</dbReference>
<evidence type="ECO:0000256" key="4">
    <source>
        <dbReference type="ARBA" id="ARBA00022527"/>
    </source>
</evidence>
<dbReference type="Gene3D" id="1.10.510.10">
    <property type="entry name" value="Transferase(Phosphotransferase) domain 1"/>
    <property type="match status" value="1"/>
</dbReference>
<evidence type="ECO:0000256" key="8">
    <source>
        <dbReference type="ARBA" id="ARBA00023006"/>
    </source>
</evidence>
<dbReference type="GO" id="GO:0000045">
    <property type="term" value="P:autophagosome assembly"/>
    <property type="evidence" value="ECO:0007669"/>
    <property type="project" value="TreeGrafter"/>
</dbReference>
<evidence type="ECO:0000259" key="12">
    <source>
        <dbReference type="PROSITE" id="PS50011"/>
    </source>
</evidence>
<reference evidence="13" key="1">
    <citation type="submission" date="2023-03" db="EMBL/GenBank/DDBJ databases">
        <authorList>
            <person name="Steffen K."/>
            <person name="Cardenas P."/>
        </authorList>
    </citation>
    <scope>NUCLEOTIDE SEQUENCE</scope>
</reference>
<protein>
    <recommendedName>
        <fullName evidence="2">non-specific serine/threonine protein kinase</fullName>
        <ecNumber evidence="2">2.7.11.1</ecNumber>
    </recommendedName>
</protein>
<dbReference type="Gene3D" id="1.20.58.80">
    <property type="entry name" value="Phosphotransferase system, lactose/cellobiose-type IIA subunit"/>
    <property type="match status" value="2"/>
</dbReference>
<dbReference type="SUPFAM" id="SSF116846">
    <property type="entry name" value="MIT domain"/>
    <property type="match status" value="2"/>
</dbReference>
<dbReference type="PANTHER" id="PTHR24348">
    <property type="entry name" value="SERINE/THREONINE-PROTEIN KINASE UNC-51-RELATED"/>
    <property type="match status" value="1"/>
</dbReference>
<keyword evidence="14" id="KW-1185">Reference proteome</keyword>
<feature type="domain" description="Protein kinase" evidence="12">
    <location>
        <begin position="1"/>
        <end position="111"/>
    </location>
</feature>
<proteinExistence type="predicted"/>
<dbReference type="GO" id="GO:0010506">
    <property type="term" value="P:regulation of autophagy"/>
    <property type="evidence" value="ECO:0007669"/>
    <property type="project" value="InterPro"/>
</dbReference>
<dbReference type="GO" id="GO:0005829">
    <property type="term" value="C:cytosol"/>
    <property type="evidence" value="ECO:0007669"/>
    <property type="project" value="TreeGrafter"/>
</dbReference>
<dbReference type="SMART" id="SM00745">
    <property type="entry name" value="MIT"/>
    <property type="match status" value="2"/>
</dbReference>
<keyword evidence="6" id="KW-0677">Repeat</keyword>
<evidence type="ECO:0000256" key="1">
    <source>
        <dbReference type="ARBA" id="ARBA00004496"/>
    </source>
</evidence>
<dbReference type="GO" id="GO:0004674">
    <property type="term" value="F:protein serine/threonine kinase activity"/>
    <property type="evidence" value="ECO:0007669"/>
    <property type="project" value="UniProtKB-KW"/>
</dbReference>
<accession>A0AA35S8Q3</accession>
<comment type="catalytic activity">
    <reaction evidence="9">
        <text>L-threonyl-[protein] + ATP = O-phospho-L-threonyl-[protein] + ADP + H(+)</text>
        <dbReference type="Rhea" id="RHEA:46608"/>
        <dbReference type="Rhea" id="RHEA-COMP:11060"/>
        <dbReference type="Rhea" id="RHEA-COMP:11605"/>
        <dbReference type="ChEBI" id="CHEBI:15378"/>
        <dbReference type="ChEBI" id="CHEBI:30013"/>
        <dbReference type="ChEBI" id="CHEBI:30616"/>
        <dbReference type="ChEBI" id="CHEBI:61977"/>
        <dbReference type="ChEBI" id="CHEBI:456216"/>
        <dbReference type="EC" id="2.7.11.1"/>
    </reaction>
</comment>
<sequence>MAQHLTINEVAESFRGSPLYMAPEIMQGQSYDAKVDLWSVGVILFESLFGAPPFASETLEELEIKVLDTKPVEIPDIPGVSQACADLLQGLLERDPQRRISFDRFFGHSFIDLDHMPSAQSLSRARSLIKQAVVKDSEGKLGLAVTLYCEALEHFLPALEYEDDPSTVEALKEKIKQYIERAEILKAAVKEKRPFLREKPHKLLDEMQKKYVAVKAALIKAQNADKLESRGEYDRALECYQAALELLLPMIEGTSNREERLLLKSEVQLFLDRAEELSSTKNDTPQLKDPHCLSATAESRCEVQ</sequence>
<keyword evidence="3" id="KW-0963">Cytoplasm</keyword>
<dbReference type="InterPro" id="IPR036181">
    <property type="entry name" value="MIT_dom_sf"/>
</dbReference>
<dbReference type="GO" id="GO:0005524">
    <property type="term" value="F:ATP binding"/>
    <property type="evidence" value="ECO:0007669"/>
    <property type="project" value="InterPro"/>
</dbReference>
<dbReference type="InterPro" id="IPR000719">
    <property type="entry name" value="Prot_kinase_dom"/>
</dbReference>
<dbReference type="GO" id="GO:0005776">
    <property type="term" value="C:autophagosome"/>
    <property type="evidence" value="ECO:0007669"/>
    <property type="project" value="TreeGrafter"/>
</dbReference>
<dbReference type="Pfam" id="PF00069">
    <property type="entry name" value="Pkinase"/>
    <property type="match status" value="1"/>
</dbReference>
<dbReference type="EMBL" id="CASHTH010002161">
    <property type="protein sequence ID" value="CAI8025545.1"/>
    <property type="molecule type" value="Genomic_DNA"/>
</dbReference>